<evidence type="ECO:0000313" key="2">
    <source>
        <dbReference type="EMBL" id="KAK4034859.1"/>
    </source>
</evidence>
<dbReference type="EMBL" id="MU854463">
    <property type="protein sequence ID" value="KAK4034859.1"/>
    <property type="molecule type" value="Genomic_DNA"/>
</dbReference>
<protein>
    <submittedName>
        <fullName evidence="2">Uncharacterized protein</fullName>
    </submittedName>
</protein>
<evidence type="ECO:0000256" key="1">
    <source>
        <dbReference type="SAM" id="MobiDB-lite"/>
    </source>
</evidence>
<feature type="compositionally biased region" description="Polar residues" evidence="1">
    <location>
        <begin position="56"/>
        <end position="73"/>
    </location>
</feature>
<dbReference type="Proteomes" id="UP001303115">
    <property type="component" value="Unassembled WGS sequence"/>
</dbReference>
<dbReference type="AlphaFoldDB" id="A0AAN6SP41"/>
<feature type="region of interest" description="Disordered" evidence="1">
    <location>
        <begin position="45"/>
        <end position="79"/>
    </location>
</feature>
<comment type="caution">
    <text evidence="2">The sequence shown here is derived from an EMBL/GenBank/DDBJ whole genome shotgun (WGS) entry which is preliminary data.</text>
</comment>
<evidence type="ECO:0000313" key="3">
    <source>
        <dbReference type="Proteomes" id="UP001303115"/>
    </source>
</evidence>
<organism evidence="2 3">
    <name type="scientific">Parachaetomium inaequale</name>
    <dbReference type="NCBI Taxonomy" id="2588326"/>
    <lineage>
        <taxon>Eukaryota</taxon>
        <taxon>Fungi</taxon>
        <taxon>Dikarya</taxon>
        <taxon>Ascomycota</taxon>
        <taxon>Pezizomycotina</taxon>
        <taxon>Sordariomycetes</taxon>
        <taxon>Sordariomycetidae</taxon>
        <taxon>Sordariales</taxon>
        <taxon>Chaetomiaceae</taxon>
        <taxon>Parachaetomium</taxon>
    </lineage>
</organism>
<proteinExistence type="predicted"/>
<reference evidence="3" key="1">
    <citation type="journal article" date="2023" name="Mol. Phylogenet. Evol.">
        <title>Genome-scale phylogeny and comparative genomics of the fungal order Sordariales.</title>
        <authorList>
            <person name="Hensen N."/>
            <person name="Bonometti L."/>
            <person name="Westerberg I."/>
            <person name="Brannstrom I.O."/>
            <person name="Guillou S."/>
            <person name="Cros-Aarteil S."/>
            <person name="Calhoun S."/>
            <person name="Haridas S."/>
            <person name="Kuo A."/>
            <person name="Mondo S."/>
            <person name="Pangilinan J."/>
            <person name="Riley R."/>
            <person name="LaButti K."/>
            <person name="Andreopoulos B."/>
            <person name="Lipzen A."/>
            <person name="Chen C."/>
            <person name="Yan M."/>
            <person name="Daum C."/>
            <person name="Ng V."/>
            <person name="Clum A."/>
            <person name="Steindorff A."/>
            <person name="Ohm R.A."/>
            <person name="Martin F."/>
            <person name="Silar P."/>
            <person name="Natvig D.O."/>
            <person name="Lalanne C."/>
            <person name="Gautier V."/>
            <person name="Ament-Velasquez S.L."/>
            <person name="Kruys A."/>
            <person name="Hutchinson M.I."/>
            <person name="Powell A.J."/>
            <person name="Barry K."/>
            <person name="Miller A.N."/>
            <person name="Grigoriev I.V."/>
            <person name="Debuchy R."/>
            <person name="Gladieux P."/>
            <person name="Hiltunen Thoren M."/>
            <person name="Johannesson H."/>
        </authorList>
    </citation>
    <scope>NUCLEOTIDE SEQUENCE [LARGE SCALE GENOMIC DNA]</scope>
    <source>
        <strain evidence="3">CBS 284.82</strain>
    </source>
</reference>
<accession>A0AAN6SP41</accession>
<keyword evidence="3" id="KW-1185">Reference proteome</keyword>
<name>A0AAN6SP41_9PEZI</name>
<gene>
    <name evidence="2" type="ORF">C8A01DRAFT_38683</name>
</gene>
<sequence>MASLDTQAPAAFLLAVDGAGIPAAIPNTDPTDIVARYFALPPTPTTPAVDSAAEATPSSGHTEVTSPGKPSSENDGDAITLETKPAISTGAALEMEQPSSVVSYHQHAELYLRVRDSAGGFILCKVVSALIAAASPALSDLLDLSKPLKGRDGKLVVEVGGLGNNPYGMDIVLSIIHHKYHDIPNRPDVDQLYSIAQVVEKYDCSHLLVAYMEKWVAGLDWHIVMKKDDNDDDKTLFLTWVFGEARWFARMLSKVAYKATLDGAGVLLDAGGQPWKDQGFPPVILDLITKTRNDCVTKIVRAIEEPLRELMSGDKDNLKFCRTKDANLELKQSCQHLQLGSLMSALATAGLLPFPKASEYRGSVADLAEKVRAIKVARFKLPGVPPHLDGHNNCGIEHEEAVDSAMREDAQLTPEVINQLKLRAQKSGAFSRELFQSLQDTDGMVATTESILKSLRLDALHFKQVVKDSVPALRLSEDDVIVVDVETNGLAA</sequence>